<organism evidence="2 3">
    <name type="scientific">Thermococcus paralvinellae</name>
    <dbReference type="NCBI Taxonomy" id="582419"/>
    <lineage>
        <taxon>Archaea</taxon>
        <taxon>Methanobacteriati</taxon>
        <taxon>Methanobacteriota</taxon>
        <taxon>Thermococci</taxon>
        <taxon>Thermococcales</taxon>
        <taxon>Thermococcaceae</taxon>
        <taxon>Thermococcus</taxon>
    </lineage>
</organism>
<dbReference type="InterPro" id="IPR052170">
    <property type="entry name" value="M29_Exopeptidase"/>
</dbReference>
<dbReference type="Proteomes" id="UP000019027">
    <property type="component" value="Chromosome"/>
</dbReference>
<proteinExistence type="predicted"/>
<dbReference type="Pfam" id="PF26233">
    <property type="entry name" value="NicX"/>
    <property type="match status" value="1"/>
</dbReference>
<name>W0I4G7_9EURY</name>
<keyword evidence="3" id="KW-1185">Reference proteome</keyword>
<dbReference type="PANTHER" id="PTHR34448:SF1">
    <property type="entry name" value="BLL6088 PROTEIN"/>
    <property type="match status" value="1"/>
</dbReference>
<dbReference type="GO" id="GO:0004177">
    <property type="term" value="F:aminopeptidase activity"/>
    <property type="evidence" value="ECO:0007669"/>
    <property type="project" value="UniProtKB-KW"/>
</dbReference>
<dbReference type="KEGG" id="ths:TES1_1600"/>
<evidence type="ECO:0000313" key="2">
    <source>
        <dbReference type="EMBL" id="AHF80976.1"/>
    </source>
</evidence>
<evidence type="ECO:0000313" key="3">
    <source>
        <dbReference type="Proteomes" id="UP000019027"/>
    </source>
</evidence>
<keyword evidence="2" id="KW-0378">Hydrolase</keyword>
<dbReference type="InterPro" id="IPR058739">
    <property type="entry name" value="NicX"/>
</dbReference>
<dbReference type="AlphaFoldDB" id="W0I4G7"/>
<dbReference type="PANTHER" id="PTHR34448">
    <property type="entry name" value="AMINOPEPTIDASE"/>
    <property type="match status" value="1"/>
</dbReference>
<dbReference type="HOGENOM" id="CLU_062630_0_0_2"/>
<keyword evidence="2" id="KW-0645">Protease</keyword>
<dbReference type="SUPFAM" id="SSF144052">
    <property type="entry name" value="Thermophilic metalloprotease-like"/>
    <property type="match status" value="1"/>
</dbReference>
<protein>
    <submittedName>
        <fullName evidence="2">Leucyl aminopeptidase (Aminopeptidase T)</fullName>
    </submittedName>
</protein>
<reference evidence="2 3" key="1">
    <citation type="journal article" date="2014" name="Int. J. Syst. Evol. Microbiol.">
        <title>Thermococcus paralvinellae sp. nov. and Thermococcus cleftensis sp. nov. of hyperthermophilic heterotrophs from deep-sea hydrothermal vents.</title>
        <authorList>
            <person name="Hensley S.A."/>
            <person name="Jung J.H."/>
            <person name="Park C.S."/>
            <person name="Holden J.F."/>
        </authorList>
    </citation>
    <scope>NUCLEOTIDE SEQUENCE [LARGE SCALE GENOMIC DNA]</scope>
    <source>
        <strain evidence="2 3">ES1</strain>
    </source>
</reference>
<dbReference type="STRING" id="582419.TES1_1600"/>
<dbReference type="RefSeq" id="WP_042681873.1">
    <property type="nucleotide sequence ID" value="NZ_CP006965.1"/>
</dbReference>
<dbReference type="GO" id="GO:0046872">
    <property type="term" value="F:metal ion binding"/>
    <property type="evidence" value="ECO:0007669"/>
    <property type="project" value="UniProtKB-KW"/>
</dbReference>
<evidence type="ECO:0000256" key="1">
    <source>
        <dbReference type="ARBA" id="ARBA00022723"/>
    </source>
</evidence>
<keyword evidence="2" id="KW-0031">Aminopeptidase</keyword>
<dbReference type="EMBL" id="CP006965">
    <property type="protein sequence ID" value="AHF80976.1"/>
    <property type="molecule type" value="Genomic_DNA"/>
</dbReference>
<sequence>MPGLYSAEVLESAHKLLKEIMKVQQGETVVITADTGSDWQVIEATVQAAKLLKAKPLLLWYPMPPHVGKAADPYLPMKPLEAALKNADVWVEFNKSWLLYSTPWDRVMEQGTVRYICLVGMDSEMLVRTIGRINIPKLLEFQELLAEITRESRKMRITTPAGTDVEFENDPERPIFTEGDVKGPGDYMLVGQVDWAPIEETINGTIVFDGSVWPPQELGILKNPIVLEVENGTVTKIRGAWEAKRFERWLKSFNDLNMFRIAHLSYGCNPGAKLTGNILEDERVWGAVEWGLGNQAESFRGKVGSAKSHTDGICLNATVKGDGGYILKDGEYVHPKLKKLGEDLIDSTTV</sequence>
<dbReference type="OrthoDB" id="371826at2157"/>
<dbReference type="GeneID" id="24906114"/>
<keyword evidence="1" id="KW-0479">Metal-binding</keyword>
<accession>W0I4G7</accession>
<gene>
    <name evidence="2" type="ORF">TES1_1600</name>
</gene>